<dbReference type="PRINTS" id="PR00007">
    <property type="entry name" value="COMPLEMNTC1Q"/>
</dbReference>
<evidence type="ECO:0000256" key="2">
    <source>
        <dbReference type="ARBA" id="ARBA00022525"/>
    </source>
</evidence>
<protein>
    <recommendedName>
        <fullName evidence="5">C1q domain-containing protein</fullName>
    </recommendedName>
</protein>
<comment type="subcellular location">
    <subcellularLocation>
        <location evidence="1">Secreted</location>
    </subcellularLocation>
</comment>
<gene>
    <name evidence="6" type="ORF">DPMN_075031</name>
</gene>
<reference evidence="6" key="2">
    <citation type="submission" date="2020-11" db="EMBL/GenBank/DDBJ databases">
        <authorList>
            <person name="McCartney M.A."/>
            <person name="Auch B."/>
            <person name="Kono T."/>
            <person name="Mallez S."/>
            <person name="Becker A."/>
            <person name="Gohl D.M."/>
            <person name="Silverstein K.A.T."/>
            <person name="Koren S."/>
            <person name="Bechman K.B."/>
            <person name="Herman A."/>
            <person name="Abrahante J.E."/>
            <person name="Garbe J."/>
        </authorList>
    </citation>
    <scope>NUCLEOTIDE SEQUENCE</scope>
    <source>
        <strain evidence="6">Duluth1</strain>
        <tissue evidence="6">Whole animal</tissue>
    </source>
</reference>
<dbReference type="Proteomes" id="UP000828390">
    <property type="component" value="Unassembled WGS sequence"/>
</dbReference>
<proteinExistence type="predicted"/>
<feature type="compositionally biased region" description="Low complexity" evidence="3">
    <location>
        <begin position="68"/>
        <end position="80"/>
    </location>
</feature>
<keyword evidence="7" id="KW-1185">Reference proteome</keyword>
<keyword evidence="2" id="KW-0964">Secreted</keyword>
<dbReference type="Pfam" id="PF00386">
    <property type="entry name" value="C1q"/>
    <property type="match status" value="1"/>
</dbReference>
<reference evidence="6" key="1">
    <citation type="journal article" date="2019" name="bioRxiv">
        <title>The Genome of the Zebra Mussel, Dreissena polymorpha: A Resource for Invasive Species Research.</title>
        <authorList>
            <person name="McCartney M.A."/>
            <person name="Auch B."/>
            <person name="Kono T."/>
            <person name="Mallez S."/>
            <person name="Zhang Y."/>
            <person name="Obille A."/>
            <person name="Becker A."/>
            <person name="Abrahante J.E."/>
            <person name="Garbe J."/>
            <person name="Badalamenti J.P."/>
            <person name="Herman A."/>
            <person name="Mangelson H."/>
            <person name="Liachko I."/>
            <person name="Sullivan S."/>
            <person name="Sone E.D."/>
            <person name="Koren S."/>
            <person name="Silverstein K.A.T."/>
            <person name="Beckman K.B."/>
            <person name="Gohl D.M."/>
        </authorList>
    </citation>
    <scope>NUCLEOTIDE SEQUENCE</scope>
    <source>
        <strain evidence="6">Duluth1</strain>
        <tissue evidence="6">Whole animal</tissue>
    </source>
</reference>
<evidence type="ECO:0000313" key="6">
    <source>
        <dbReference type="EMBL" id="KAH3700064.1"/>
    </source>
</evidence>
<dbReference type="InterPro" id="IPR001073">
    <property type="entry name" value="C1q_dom"/>
</dbReference>
<evidence type="ECO:0000313" key="7">
    <source>
        <dbReference type="Proteomes" id="UP000828390"/>
    </source>
</evidence>
<dbReference type="Gene3D" id="1.20.5.320">
    <property type="entry name" value="6-Phosphogluconate Dehydrogenase, domain 3"/>
    <property type="match status" value="1"/>
</dbReference>
<evidence type="ECO:0000259" key="5">
    <source>
        <dbReference type="PROSITE" id="PS50871"/>
    </source>
</evidence>
<evidence type="ECO:0000256" key="3">
    <source>
        <dbReference type="SAM" id="MobiDB-lite"/>
    </source>
</evidence>
<dbReference type="Gene3D" id="2.60.120.40">
    <property type="match status" value="1"/>
</dbReference>
<name>A0A9D3YGB6_DREPO</name>
<dbReference type="AlphaFoldDB" id="A0A9D3YGB6"/>
<dbReference type="InterPro" id="IPR050392">
    <property type="entry name" value="Collagen/C1q_domain"/>
</dbReference>
<dbReference type="PANTHER" id="PTHR15427">
    <property type="entry name" value="EMILIN ELASTIN MICROFIBRIL INTERFACE-LOCATED PROTEIN ELASTIN MICROFIBRIL INTERFACER"/>
    <property type="match status" value="1"/>
</dbReference>
<comment type="caution">
    <text evidence="6">The sequence shown here is derived from an EMBL/GenBank/DDBJ whole genome shotgun (WGS) entry which is preliminary data.</text>
</comment>
<evidence type="ECO:0000256" key="1">
    <source>
        <dbReference type="ARBA" id="ARBA00004613"/>
    </source>
</evidence>
<dbReference type="EMBL" id="JAIWYP010000015">
    <property type="protein sequence ID" value="KAH3700064.1"/>
    <property type="molecule type" value="Genomic_DNA"/>
</dbReference>
<keyword evidence="4" id="KW-0732">Signal</keyword>
<dbReference type="PROSITE" id="PS50871">
    <property type="entry name" value="C1Q"/>
    <property type="match status" value="1"/>
</dbReference>
<dbReference type="InterPro" id="IPR008983">
    <property type="entry name" value="Tumour_necrosis_fac-like_dom"/>
</dbReference>
<dbReference type="SUPFAM" id="SSF49842">
    <property type="entry name" value="TNF-like"/>
    <property type="match status" value="1"/>
</dbReference>
<dbReference type="PANTHER" id="PTHR15427:SF50">
    <property type="entry name" value="COMPLEMENT C1Q TUMOR NECROSIS FACTOR-RELATED PROTEIN 2-LIKE"/>
    <property type="match status" value="1"/>
</dbReference>
<evidence type="ECO:0000256" key="4">
    <source>
        <dbReference type="SAM" id="SignalP"/>
    </source>
</evidence>
<sequence length="268" mass="29246">MKVLLVLVVAVFTLNVALSKRDGDRRDMIRHSTHRATRDDEQDVPETSHCELEIKCKGETSTSSSPVRLPIRGPRGPAGRPGEKGVQGEPGIPGKPGEPGKSAVPAKRFAFFVGLGENRGQIEANVDLTFDRVITNVGGAYNELTGKFTAPFSGTYHFTVVIAAQGTKKAAVMLMKNDQMMTTVWAESIPYWATSSSTAILNLTSGDQVWLVLLQRAPYLHGYMYSSFSGYALFADESEKTSNVIEPENNDSEFVDKSDIANTIVNEQ</sequence>
<feature type="domain" description="C1q" evidence="5">
    <location>
        <begin position="104"/>
        <end position="239"/>
    </location>
</feature>
<dbReference type="OrthoDB" id="10071402at2759"/>
<dbReference type="GO" id="GO:0005576">
    <property type="term" value="C:extracellular region"/>
    <property type="evidence" value="ECO:0007669"/>
    <property type="project" value="UniProtKB-SubCell"/>
</dbReference>
<feature type="compositionally biased region" description="Basic and acidic residues" evidence="3">
    <location>
        <begin position="46"/>
        <end position="58"/>
    </location>
</feature>
<organism evidence="6 7">
    <name type="scientific">Dreissena polymorpha</name>
    <name type="common">Zebra mussel</name>
    <name type="synonym">Mytilus polymorpha</name>
    <dbReference type="NCBI Taxonomy" id="45954"/>
    <lineage>
        <taxon>Eukaryota</taxon>
        <taxon>Metazoa</taxon>
        <taxon>Spiralia</taxon>
        <taxon>Lophotrochozoa</taxon>
        <taxon>Mollusca</taxon>
        <taxon>Bivalvia</taxon>
        <taxon>Autobranchia</taxon>
        <taxon>Heteroconchia</taxon>
        <taxon>Euheterodonta</taxon>
        <taxon>Imparidentia</taxon>
        <taxon>Neoheterodontei</taxon>
        <taxon>Myida</taxon>
        <taxon>Dreissenoidea</taxon>
        <taxon>Dreissenidae</taxon>
        <taxon>Dreissena</taxon>
    </lineage>
</organism>
<accession>A0A9D3YGB6</accession>
<feature type="chain" id="PRO_5038756766" description="C1q domain-containing protein" evidence="4">
    <location>
        <begin position="20"/>
        <end position="268"/>
    </location>
</feature>
<dbReference type="SMART" id="SM00110">
    <property type="entry name" value="C1Q"/>
    <property type="match status" value="1"/>
</dbReference>
<feature type="region of interest" description="Disordered" evidence="3">
    <location>
        <begin position="29"/>
        <end position="102"/>
    </location>
</feature>
<feature type="signal peptide" evidence="4">
    <location>
        <begin position="1"/>
        <end position="19"/>
    </location>
</feature>